<proteinExistence type="predicted"/>
<comment type="caution">
    <text evidence="1">The sequence shown here is derived from an EMBL/GenBank/DDBJ whole genome shotgun (WGS) entry which is preliminary data.</text>
</comment>
<protein>
    <submittedName>
        <fullName evidence="1">Adenine-specific methyltransferase EcoRI family protein</fullName>
    </submittedName>
</protein>
<evidence type="ECO:0000313" key="1">
    <source>
        <dbReference type="EMBL" id="MDL0081939.1"/>
    </source>
</evidence>
<accession>A0ACC6FRN7</accession>
<keyword evidence="1" id="KW-0489">Methyltransferase</keyword>
<name>A0ACC6FRN7_9HELI</name>
<keyword evidence="1" id="KW-0808">Transferase</keyword>
<gene>
    <name evidence="1" type="ORF">NYG90_04500</name>
</gene>
<sequence length="56" mass="6303">MQTNLHNGKTAKIANANLHDAKKNKKDEFYTQLSAIEMSQSTTKSISKINRALQLQ</sequence>
<reference evidence="1 2" key="1">
    <citation type="journal article" date="2023" name="Microorganisms">
        <title>Isolation and Genomic Characteristics of Cat-Borne Campylobacter felis sp. nov. and Sheep-Borne Campylobacter ovis sp. nov.</title>
        <authorList>
            <person name="Wang H."/>
            <person name="Li Y."/>
            <person name="Gu Y."/>
            <person name="Zhou G."/>
            <person name="Chen X."/>
            <person name="Zhang X."/>
            <person name="Shao Z."/>
            <person name="Zhang J."/>
            <person name="Zhang M."/>
        </authorList>
    </citation>
    <scope>NUCLEOTIDE SEQUENCE [LARGE SCALE GENOMIC DNA]</scope>
    <source>
        <strain evidence="1 2">XJK30-2</strain>
    </source>
</reference>
<dbReference type="Proteomes" id="UP001173802">
    <property type="component" value="Unassembled WGS sequence"/>
</dbReference>
<evidence type="ECO:0000313" key="2">
    <source>
        <dbReference type="Proteomes" id="UP001173802"/>
    </source>
</evidence>
<keyword evidence="2" id="KW-1185">Reference proteome</keyword>
<organism evidence="1 2">
    <name type="scientific">Helicobacter zhangjianzhongii</name>
    <dbReference type="NCBI Taxonomy" id="2974574"/>
    <lineage>
        <taxon>Bacteria</taxon>
        <taxon>Pseudomonadati</taxon>
        <taxon>Campylobacterota</taxon>
        <taxon>Epsilonproteobacteria</taxon>
        <taxon>Campylobacterales</taxon>
        <taxon>Helicobacteraceae</taxon>
        <taxon>Helicobacter</taxon>
    </lineage>
</organism>
<dbReference type="EMBL" id="JANURN010000003">
    <property type="protein sequence ID" value="MDL0081939.1"/>
    <property type="molecule type" value="Genomic_DNA"/>
</dbReference>